<evidence type="ECO:0000256" key="2">
    <source>
        <dbReference type="ARBA" id="ARBA00006966"/>
    </source>
</evidence>
<dbReference type="GO" id="GO:0006567">
    <property type="term" value="P:L-threonine catabolic process"/>
    <property type="evidence" value="ECO:0007669"/>
    <property type="project" value="TreeGrafter"/>
</dbReference>
<evidence type="ECO:0000256" key="3">
    <source>
        <dbReference type="ARBA" id="ARBA00022898"/>
    </source>
</evidence>
<dbReference type="InterPro" id="IPR001597">
    <property type="entry name" value="ArAA_b-elim_lyase/Thr_aldolase"/>
</dbReference>
<feature type="modified residue" description="N6-(pyridoxal phosphate)lysine" evidence="5">
    <location>
        <position position="203"/>
    </location>
</feature>
<accession>E1R956</accession>
<evidence type="ECO:0000313" key="8">
    <source>
        <dbReference type="Proteomes" id="UP000002318"/>
    </source>
</evidence>
<dbReference type="PIRSF" id="PIRSF017617">
    <property type="entry name" value="Thr_aldolase"/>
    <property type="match status" value="1"/>
</dbReference>
<dbReference type="Gene3D" id="3.40.640.10">
    <property type="entry name" value="Type I PLP-dependent aspartate aminotransferase-like (Major domain)"/>
    <property type="match status" value="1"/>
</dbReference>
<evidence type="ECO:0000313" key="7">
    <source>
        <dbReference type="EMBL" id="ADK83025.1"/>
    </source>
</evidence>
<dbReference type="GO" id="GO:0008732">
    <property type="term" value="F:L-allo-threonine aldolase activity"/>
    <property type="evidence" value="ECO:0007669"/>
    <property type="project" value="TreeGrafter"/>
</dbReference>
<feature type="domain" description="Aromatic amino acid beta-eliminating lyase/threonine aldolase" evidence="6">
    <location>
        <begin position="7"/>
        <end position="290"/>
    </location>
</feature>
<dbReference type="InterPro" id="IPR023603">
    <property type="entry name" value="Low_specificity_L-TA-like"/>
</dbReference>
<dbReference type="PANTHER" id="PTHR48097">
    <property type="entry name" value="L-THREONINE ALDOLASE-RELATED"/>
    <property type="match status" value="1"/>
</dbReference>
<dbReference type="RefSeq" id="WP_013256484.1">
    <property type="nucleotide sequence ID" value="NC_014364.1"/>
</dbReference>
<dbReference type="EC" id="4.1.2.5" evidence="7"/>
<keyword evidence="8" id="KW-1185">Reference proteome</keyword>
<dbReference type="OrthoDB" id="9774495at2"/>
<evidence type="ECO:0000256" key="4">
    <source>
        <dbReference type="ARBA" id="ARBA00023239"/>
    </source>
</evidence>
<dbReference type="SUPFAM" id="SSF53383">
    <property type="entry name" value="PLP-dependent transferases"/>
    <property type="match status" value="1"/>
</dbReference>
<keyword evidence="4 7" id="KW-0456">Lyase</keyword>
<dbReference type="InterPro" id="IPR015422">
    <property type="entry name" value="PyrdxlP-dep_Trfase_small"/>
</dbReference>
<evidence type="ECO:0000256" key="1">
    <source>
        <dbReference type="ARBA" id="ARBA00001933"/>
    </source>
</evidence>
<keyword evidence="3" id="KW-0663">Pyridoxal phosphate</keyword>
<dbReference type="NCBIfam" id="NF041359">
    <property type="entry name" value="GntG_guanitoxin"/>
    <property type="match status" value="1"/>
</dbReference>
<dbReference type="GO" id="GO:0005829">
    <property type="term" value="C:cytosol"/>
    <property type="evidence" value="ECO:0007669"/>
    <property type="project" value="TreeGrafter"/>
</dbReference>
<name>E1R956_SEDSS</name>
<dbReference type="HOGENOM" id="CLU_029381_0_4_12"/>
<dbReference type="FunFam" id="3.40.640.10:FF:000030">
    <property type="entry name" value="Low-specificity L-threonine aldolase"/>
    <property type="match status" value="1"/>
</dbReference>
<dbReference type="AlphaFoldDB" id="E1R956"/>
<dbReference type="STRING" id="573413.Spirs_3940"/>
<proteinExistence type="inferred from homology"/>
<dbReference type="Pfam" id="PF01212">
    <property type="entry name" value="Beta_elim_lyase"/>
    <property type="match status" value="1"/>
</dbReference>
<dbReference type="Gene3D" id="3.90.1150.10">
    <property type="entry name" value="Aspartate Aminotransferase, domain 1"/>
    <property type="match status" value="1"/>
</dbReference>
<dbReference type="PANTHER" id="PTHR48097:SF9">
    <property type="entry name" value="L-THREONINE ALDOLASE"/>
    <property type="match status" value="1"/>
</dbReference>
<organism evidence="7 8">
    <name type="scientific">Sediminispirochaeta smaragdinae (strain DSM 11293 / JCM 15392 / SEBR 4228)</name>
    <name type="common">Spirochaeta smaragdinae</name>
    <dbReference type="NCBI Taxonomy" id="573413"/>
    <lineage>
        <taxon>Bacteria</taxon>
        <taxon>Pseudomonadati</taxon>
        <taxon>Spirochaetota</taxon>
        <taxon>Spirochaetia</taxon>
        <taxon>Spirochaetales</taxon>
        <taxon>Spirochaetaceae</taxon>
        <taxon>Sediminispirochaeta</taxon>
    </lineage>
</organism>
<comment type="cofactor">
    <cofactor evidence="1">
        <name>pyridoxal 5'-phosphate</name>
        <dbReference type="ChEBI" id="CHEBI:597326"/>
    </cofactor>
</comment>
<dbReference type="InterPro" id="IPR015424">
    <property type="entry name" value="PyrdxlP-dep_Trfase"/>
</dbReference>
<dbReference type="CDD" id="cd06502">
    <property type="entry name" value="TA_like"/>
    <property type="match status" value="1"/>
</dbReference>
<protein>
    <submittedName>
        <fullName evidence="7">Threonine aldolase</fullName>
        <ecNumber evidence="7">4.1.2.5</ecNumber>
    </submittedName>
</protein>
<sequence>MKQKFYDLRSDTITLPTRDMRKAMYRADVGDDVYGEDPTVIKLQELAAKITGKRDALFIPSGSMGNLIPLMINGGRGNEILAQKNSHILHYELSSAAALAGVTIVPVEGERGIIEPTELAKHVRPDIYYMPRVSMISVENTHNKEGGSCWSLEELKAVSDFAKKQNLLLHMDGARLFNACIAKGIAAKRYCGLVDTVTFCLSKGLGAPVGAVLCGSTKFIEEARRIRKMLGAGMRQAGFMAAAGIYALEHHIERLADDHRHASQIAQALTEKSWATINPSDVETNILYFDTPNHDAVQVAAILKKRGIVCGPSGEKTIRMVTHLGIDDQDAEEICKVISNCSI</sequence>
<dbReference type="EMBL" id="CP002116">
    <property type="protein sequence ID" value="ADK83025.1"/>
    <property type="molecule type" value="Genomic_DNA"/>
</dbReference>
<dbReference type="InterPro" id="IPR015421">
    <property type="entry name" value="PyrdxlP-dep_Trfase_major"/>
</dbReference>
<evidence type="ECO:0000256" key="5">
    <source>
        <dbReference type="PIRSR" id="PIRSR017617-1"/>
    </source>
</evidence>
<comment type="similarity">
    <text evidence="2">Belongs to the threonine aldolase family.</text>
</comment>
<gene>
    <name evidence="7" type="ordered locus">Spirs_3940</name>
</gene>
<dbReference type="eggNOG" id="COG2008">
    <property type="taxonomic scope" value="Bacteria"/>
</dbReference>
<dbReference type="KEGG" id="ssm:Spirs_3940"/>
<dbReference type="GO" id="GO:0006545">
    <property type="term" value="P:glycine biosynthetic process"/>
    <property type="evidence" value="ECO:0007669"/>
    <property type="project" value="TreeGrafter"/>
</dbReference>
<reference evidence="7 8" key="1">
    <citation type="journal article" date="2010" name="Stand. Genomic Sci.">
        <title>Complete genome sequence of Spirochaeta smaragdinae type strain (SEBR 4228).</title>
        <authorList>
            <person name="Mavromatis K."/>
            <person name="Yasawong M."/>
            <person name="Chertkov O."/>
            <person name="Lapidus A."/>
            <person name="Lucas S."/>
            <person name="Nolan M."/>
            <person name="Del Rio T.G."/>
            <person name="Tice H."/>
            <person name="Cheng J.F."/>
            <person name="Pitluck S."/>
            <person name="Liolios K."/>
            <person name="Ivanova N."/>
            <person name="Tapia R."/>
            <person name="Han C."/>
            <person name="Bruce D."/>
            <person name="Goodwin L."/>
            <person name="Pati A."/>
            <person name="Chen A."/>
            <person name="Palaniappan K."/>
            <person name="Land M."/>
            <person name="Hauser L."/>
            <person name="Chang Y.J."/>
            <person name="Jeffries C.D."/>
            <person name="Detter J.C."/>
            <person name="Rohde M."/>
            <person name="Brambilla E."/>
            <person name="Spring S."/>
            <person name="Goker M."/>
            <person name="Sikorski J."/>
            <person name="Woyke T."/>
            <person name="Bristow J."/>
            <person name="Eisen J.A."/>
            <person name="Markowitz V."/>
            <person name="Hugenholtz P."/>
            <person name="Klenk H.P."/>
            <person name="Kyrpides N.C."/>
        </authorList>
    </citation>
    <scope>NUCLEOTIDE SEQUENCE [LARGE SCALE GENOMIC DNA]</scope>
    <source>
        <strain evidence="8">DSM 11293 / JCM 15392 / SEBR 4228</strain>
    </source>
</reference>
<dbReference type="Proteomes" id="UP000002318">
    <property type="component" value="Chromosome"/>
</dbReference>
<evidence type="ECO:0000259" key="6">
    <source>
        <dbReference type="Pfam" id="PF01212"/>
    </source>
</evidence>